<feature type="compositionally biased region" description="Basic and acidic residues" evidence="1">
    <location>
        <begin position="74"/>
        <end position="84"/>
    </location>
</feature>
<sequence>MERDRYDTRYGAGRATAGEEPVWQDTGSEGGSERHSRFEGPGPVYSPEEAEGTRDAGRIGESEDRTASVAPEGFEPRGPVRHENVMPPAHGATDTGRSGSGGAYAFERPEAGRSEVPTGGERPGDVGRTTAESEPELAGIDVERRWRDIKAAFVDDPRGSVEQADALVEEAVSAVTERRRRLTDHWKNSDIKDTEELRLALREYRTLLTRLTGK</sequence>
<keyword evidence="3" id="KW-1185">Reference proteome</keyword>
<comment type="caution">
    <text evidence="2">The sequence shown here is derived from an EMBL/GenBank/DDBJ whole genome shotgun (WGS) entry which is preliminary data.</text>
</comment>
<accession>A0ABW6V295</accession>
<protein>
    <submittedName>
        <fullName evidence="2">Uncharacterized protein</fullName>
    </submittedName>
</protein>
<reference evidence="2 3" key="1">
    <citation type="submission" date="2024-10" db="EMBL/GenBank/DDBJ databases">
        <title>The Natural Products Discovery Center: Release of the First 8490 Sequenced Strains for Exploring Actinobacteria Biosynthetic Diversity.</title>
        <authorList>
            <person name="Kalkreuter E."/>
            <person name="Kautsar S.A."/>
            <person name="Yang D."/>
            <person name="Bader C.D."/>
            <person name="Teijaro C.N."/>
            <person name="Fluegel L."/>
            <person name="Davis C.M."/>
            <person name="Simpson J.R."/>
            <person name="Lauterbach L."/>
            <person name="Steele A.D."/>
            <person name="Gui C."/>
            <person name="Meng S."/>
            <person name="Li G."/>
            <person name="Viehrig K."/>
            <person name="Ye F."/>
            <person name="Su P."/>
            <person name="Kiefer A.F."/>
            <person name="Nichols A."/>
            <person name="Cepeda A.J."/>
            <person name="Yan W."/>
            <person name="Fan B."/>
            <person name="Jiang Y."/>
            <person name="Adhikari A."/>
            <person name="Zheng C.-J."/>
            <person name="Schuster L."/>
            <person name="Cowan T.M."/>
            <person name="Smanski M.J."/>
            <person name="Chevrette M.G."/>
            <person name="De Carvalho L.P.S."/>
            <person name="Shen B."/>
        </authorList>
    </citation>
    <scope>NUCLEOTIDE SEQUENCE [LARGE SCALE GENOMIC DNA]</scope>
    <source>
        <strain evidence="2 3">NPDC001281</strain>
    </source>
</reference>
<gene>
    <name evidence="2" type="ORF">ACFY05_06500</name>
</gene>
<proteinExistence type="predicted"/>
<evidence type="ECO:0000313" key="3">
    <source>
        <dbReference type="Proteomes" id="UP001602119"/>
    </source>
</evidence>
<evidence type="ECO:0000256" key="1">
    <source>
        <dbReference type="SAM" id="MobiDB-lite"/>
    </source>
</evidence>
<dbReference type="Proteomes" id="UP001602119">
    <property type="component" value="Unassembled WGS sequence"/>
</dbReference>
<dbReference type="RefSeq" id="WP_387340908.1">
    <property type="nucleotide sequence ID" value="NZ_JBIAXI010000003.1"/>
</dbReference>
<feature type="compositionally biased region" description="Basic and acidic residues" evidence="1">
    <location>
        <begin position="51"/>
        <end position="66"/>
    </location>
</feature>
<name>A0ABW6V295_MICFU</name>
<evidence type="ECO:0000313" key="2">
    <source>
        <dbReference type="EMBL" id="MFF4772493.1"/>
    </source>
</evidence>
<organism evidence="2 3">
    <name type="scientific">Microtetraspora fusca</name>
    <dbReference type="NCBI Taxonomy" id="1997"/>
    <lineage>
        <taxon>Bacteria</taxon>
        <taxon>Bacillati</taxon>
        <taxon>Actinomycetota</taxon>
        <taxon>Actinomycetes</taxon>
        <taxon>Streptosporangiales</taxon>
        <taxon>Streptosporangiaceae</taxon>
        <taxon>Microtetraspora</taxon>
    </lineage>
</organism>
<dbReference type="EMBL" id="JBIAXI010000003">
    <property type="protein sequence ID" value="MFF4772493.1"/>
    <property type="molecule type" value="Genomic_DNA"/>
</dbReference>
<feature type="region of interest" description="Disordered" evidence="1">
    <location>
        <begin position="1"/>
        <end position="137"/>
    </location>
</feature>